<dbReference type="EMBL" id="KQ085900">
    <property type="protein sequence ID" value="KLO17900.1"/>
    <property type="molecule type" value="Genomic_DNA"/>
</dbReference>
<feature type="compositionally biased region" description="Low complexity" evidence="4">
    <location>
        <begin position="963"/>
        <end position="1007"/>
    </location>
</feature>
<reference evidence="6 7" key="1">
    <citation type="submission" date="2015-04" db="EMBL/GenBank/DDBJ databases">
        <title>Complete genome sequence of Schizopora paradoxa KUC8140, a cosmopolitan wood degrader in East Asia.</title>
        <authorList>
            <consortium name="DOE Joint Genome Institute"/>
            <person name="Min B."/>
            <person name="Park H."/>
            <person name="Jang Y."/>
            <person name="Kim J.-J."/>
            <person name="Kim K.H."/>
            <person name="Pangilinan J."/>
            <person name="Lipzen A."/>
            <person name="Riley R."/>
            <person name="Grigoriev I.V."/>
            <person name="Spatafora J.W."/>
            <person name="Choi I.-G."/>
        </authorList>
    </citation>
    <scope>NUCLEOTIDE SEQUENCE [LARGE SCALE GENOMIC DNA]</scope>
    <source>
        <strain evidence="6 7">KUC8140</strain>
    </source>
</reference>
<name>A0A0H2S0R1_9AGAM</name>
<keyword evidence="7" id="KW-1185">Reference proteome</keyword>
<feature type="region of interest" description="Disordered" evidence="4">
    <location>
        <begin position="596"/>
        <end position="1039"/>
    </location>
</feature>
<dbReference type="SMART" id="SM00220">
    <property type="entry name" value="S_TKc"/>
    <property type="match status" value="1"/>
</dbReference>
<dbReference type="GO" id="GO:0005524">
    <property type="term" value="F:ATP binding"/>
    <property type="evidence" value="ECO:0007669"/>
    <property type="project" value="UniProtKB-UniRule"/>
</dbReference>
<gene>
    <name evidence="6" type="ORF">SCHPADRAFT_845935</name>
</gene>
<evidence type="ECO:0000313" key="7">
    <source>
        <dbReference type="Proteomes" id="UP000053477"/>
    </source>
</evidence>
<dbReference type="PROSITE" id="PS00107">
    <property type="entry name" value="PROTEIN_KINASE_ATP"/>
    <property type="match status" value="1"/>
</dbReference>
<feature type="compositionally biased region" description="Low complexity" evidence="4">
    <location>
        <begin position="406"/>
        <end position="419"/>
    </location>
</feature>
<dbReference type="OrthoDB" id="504170at2759"/>
<dbReference type="PROSITE" id="PS50011">
    <property type="entry name" value="PROTEIN_KINASE_DOM"/>
    <property type="match status" value="1"/>
</dbReference>
<keyword evidence="1 3" id="KW-0547">Nucleotide-binding</keyword>
<feature type="compositionally biased region" description="Low complexity" evidence="4">
    <location>
        <begin position="321"/>
        <end position="343"/>
    </location>
</feature>
<dbReference type="PROSITE" id="PS00108">
    <property type="entry name" value="PROTEIN_KINASE_ST"/>
    <property type="match status" value="1"/>
</dbReference>
<dbReference type="SUPFAM" id="SSF56112">
    <property type="entry name" value="Protein kinase-like (PK-like)"/>
    <property type="match status" value="1"/>
</dbReference>
<evidence type="ECO:0000256" key="2">
    <source>
        <dbReference type="ARBA" id="ARBA00022840"/>
    </source>
</evidence>
<dbReference type="GO" id="GO:0005737">
    <property type="term" value="C:cytoplasm"/>
    <property type="evidence" value="ECO:0007669"/>
    <property type="project" value="TreeGrafter"/>
</dbReference>
<protein>
    <submittedName>
        <fullName evidence="6">Pkinase-domain-containing protein</fullName>
    </submittedName>
</protein>
<feature type="binding site" evidence="3">
    <location>
        <position position="71"/>
    </location>
    <ligand>
        <name>ATP</name>
        <dbReference type="ChEBI" id="CHEBI:30616"/>
    </ligand>
</feature>
<feature type="compositionally biased region" description="Basic residues" evidence="4">
    <location>
        <begin position="378"/>
        <end position="387"/>
    </location>
</feature>
<dbReference type="InParanoid" id="A0A0H2S0R1"/>
<dbReference type="GO" id="GO:0035556">
    <property type="term" value="P:intracellular signal transduction"/>
    <property type="evidence" value="ECO:0007669"/>
    <property type="project" value="TreeGrafter"/>
</dbReference>
<keyword evidence="6" id="KW-0418">Kinase</keyword>
<feature type="compositionally biased region" description="Basic and acidic residues" evidence="4">
    <location>
        <begin position="365"/>
        <end position="377"/>
    </location>
</feature>
<evidence type="ECO:0000256" key="1">
    <source>
        <dbReference type="ARBA" id="ARBA00022741"/>
    </source>
</evidence>
<feature type="region of interest" description="Disordered" evidence="4">
    <location>
        <begin position="293"/>
        <end position="455"/>
    </location>
</feature>
<dbReference type="GO" id="GO:0004674">
    <property type="term" value="F:protein serine/threonine kinase activity"/>
    <property type="evidence" value="ECO:0007669"/>
    <property type="project" value="TreeGrafter"/>
</dbReference>
<dbReference type="Gene3D" id="1.10.510.10">
    <property type="entry name" value="Transferase(Phosphotransferase) domain 1"/>
    <property type="match status" value="1"/>
</dbReference>
<proteinExistence type="predicted"/>
<dbReference type="CDD" id="cd14003">
    <property type="entry name" value="STKc_AMPK-like"/>
    <property type="match status" value="1"/>
</dbReference>
<dbReference type="InterPro" id="IPR008271">
    <property type="entry name" value="Ser/Thr_kinase_AS"/>
</dbReference>
<feature type="compositionally biased region" description="Pro residues" evidence="4">
    <location>
        <begin position="310"/>
        <end position="320"/>
    </location>
</feature>
<feature type="compositionally biased region" description="Low complexity" evidence="4">
    <location>
        <begin position="851"/>
        <end position="872"/>
    </location>
</feature>
<evidence type="ECO:0000256" key="4">
    <source>
        <dbReference type="SAM" id="MobiDB-lite"/>
    </source>
</evidence>
<dbReference type="PANTHER" id="PTHR24346">
    <property type="entry name" value="MAP/MICROTUBULE AFFINITY-REGULATING KINASE"/>
    <property type="match status" value="1"/>
</dbReference>
<dbReference type="FunFam" id="1.10.510.10:FF:000571">
    <property type="entry name" value="Maternal embryonic leucine zipper kinase"/>
    <property type="match status" value="1"/>
</dbReference>
<feature type="compositionally biased region" description="Polar residues" evidence="4">
    <location>
        <begin position="1167"/>
        <end position="1191"/>
    </location>
</feature>
<feature type="compositionally biased region" description="Polar residues" evidence="4">
    <location>
        <begin position="696"/>
        <end position="708"/>
    </location>
</feature>
<evidence type="ECO:0000256" key="3">
    <source>
        <dbReference type="PROSITE-ProRule" id="PRU10141"/>
    </source>
</evidence>
<feature type="compositionally biased region" description="Low complexity" evidence="4">
    <location>
        <begin position="619"/>
        <end position="658"/>
    </location>
</feature>
<dbReference type="InterPro" id="IPR000719">
    <property type="entry name" value="Prot_kinase_dom"/>
</dbReference>
<keyword evidence="2 3" id="KW-0067">ATP-binding</keyword>
<dbReference type="InterPro" id="IPR011009">
    <property type="entry name" value="Kinase-like_dom_sf"/>
</dbReference>
<evidence type="ECO:0000259" key="5">
    <source>
        <dbReference type="PROSITE" id="PS50011"/>
    </source>
</evidence>
<feature type="compositionally biased region" description="Polar residues" evidence="4">
    <location>
        <begin position="567"/>
        <end position="584"/>
    </location>
</feature>
<feature type="compositionally biased region" description="Polar residues" evidence="4">
    <location>
        <begin position="751"/>
        <end position="766"/>
    </location>
</feature>
<feature type="compositionally biased region" description="Polar residues" evidence="4">
    <location>
        <begin position="918"/>
        <end position="928"/>
    </location>
</feature>
<feature type="region of interest" description="Disordered" evidence="4">
    <location>
        <begin position="1130"/>
        <end position="1242"/>
    </location>
</feature>
<dbReference type="InterPro" id="IPR017441">
    <property type="entry name" value="Protein_kinase_ATP_BS"/>
</dbReference>
<feature type="compositionally biased region" description="Pro residues" evidence="4">
    <location>
        <begin position="811"/>
        <end position="823"/>
    </location>
</feature>
<sequence length="1242" mass="135328">MSGQGHKHSASSSQNHRAQLANAYNELGKELSSSKIKVVGNYTLGKVIGEGAYGKVRLGTHRLTSTRVAIKQIPKSMSAALTREIHHHRRLHHPHICQLYEVIATESHIWLVTELCSGGELFDYLAEKGRLNEEEARIVFGQLCLAVGYIHDRGVVHRDLKLENVLLDERCRVKLGDFGFTREFEKGSFLDTYCGTTGYAAPEMLMAKKYLGPEVDLWSLGIIFYCLLTGTLPFDDDDESRMREKIIIGDFDIPEWLSSDARDLIRNILQYEPSHRLNISQILAHPWFHLSKPTEPVESPEETAALEPFNLPPKPKPLPSPSTSNSSFHSASSAFSQSVPSTPDDFSASSPREVAMRHRNNSESTIKKSKEDGDQRKSSKQQKKKKKPDTVIEEEQLKDTTHTVFPSRDPSPSQSRSNSQPPPPSLFPTRTPARTKRRSVSSVLSQPSSPVSEGHIIPLPPQDYAALLLKPAPLLFSTPLERTLLNNLSTMGFDIGQMVHSVLSDACDSSGAMWWMLKRKSEKKALEEQFKKTLLNASQLDLEAEAETELDIPSPLPAVLTSEPEQVQYAATSTSTPVETSQSAPELAFVPATPTVADSRQMKSPSPPLPVTPPRSKSPRSLLSPTPTSMDSSSKSTPSTPSGSGSKGKNSNKPRSGSVSIMQRATTALEAAGLVRKKSTEAVKEEKERKEDKRASSSIDSRNGSSHGSGPARLQKSPPTRPVKDTPIPSTPEHEAIESELASPWVIPVSKSATFSAPTPTNSPGDSLSPLANVPSGSGSGGKPGSRNRTSILTTFKMWFNDDRKGKRKALPPPPVPATPNPTSPSANRNRGSAKRRGTFSASYRPRAAKRASVSSRRSSSVNSRRSSVASVTQMIILEPPHYNGGEQIINISRQRSDPSRRSFTPVSEAERGEHPSRPSSVHSYRVQTRQHKKSPSASSGGSNAKMAGSASPLHKYHRRAGSTSSTRVVRQSRPSQSNATPVRPSHVRSSSTASSIHSLHSSRPGSFYEASESENQRTNSPLPSSTRRSFDDSSSRRTVLVAQKRQTPFLGPIASGYNSSMRSLAWKKAWGIEPPGWSSRSTQPPVEVLAILPGGDQGSSFRDVITGRQSISMGDEDDWVDEEDDVTLFASGFGQPSGSSKTSSDPPMTLSPPPRISNRNAKGHPRNTTGSRNQNNRAGNRSKPGQSPVQGNMPLPGNDTVFDAPSEPPPSTEPRMARRQLPARSGPAFRTAIQEEDEGEE</sequence>
<dbReference type="PANTHER" id="PTHR24346:SF110">
    <property type="entry name" value="NON-SPECIFIC SERINE_THREONINE PROTEIN KINASE"/>
    <property type="match status" value="1"/>
</dbReference>
<evidence type="ECO:0000313" key="6">
    <source>
        <dbReference type="EMBL" id="KLO17900.1"/>
    </source>
</evidence>
<accession>A0A0H2S0R1</accession>
<keyword evidence="6" id="KW-0808">Transferase</keyword>
<feature type="compositionally biased region" description="Low complexity" evidence="4">
    <location>
        <begin position="440"/>
        <end position="452"/>
    </location>
</feature>
<feature type="compositionally biased region" description="Basic and acidic residues" evidence="4">
    <location>
        <begin position="678"/>
        <end position="695"/>
    </location>
</feature>
<feature type="region of interest" description="Disordered" evidence="4">
    <location>
        <begin position="567"/>
        <end position="586"/>
    </location>
</feature>
<dbReference type="Proteomes" id="UP000053477">
    <property type="component" value="Unassembled WGS sequence"/>
</dbReference>
<feature type="domain" description="Protein kinase" evidence="5">
    <location>
        <begin position="42"/>
        <end position="288"/>
    </location>
</feature>
<feature type="compositionally biased region" description="Polar residues" evidence="4">
    <location>
        <begin position="1135"/>
        <end position="1147"/>
    </location>
</feature>
<organism evidence="6 7">
    <name type="scientific">Schizopora paradoxa</name>
    <dbReference type="NCBI Taxonomy" id="27342"/>
    <lineage>
        <taxon>Eukaryota</taxon>
        <taxon>Fungi</taxon>
        <taxon>Dikarya</taxon>
        <taxon>Basidiomycota</taxon>
        <taxon>Agaricomycotina</taxon>
        <taxon>Agaricomycetes</taxon>
        <taxon>Hymenochaetales</taxon>
        <taxon>Schizoporaceae</taxon>
        <taxon>Schizopora</taxon>
    </lineage>
</organism>
<dbReference type="AlphaFoldDB" id="A0A0H2S0R1"/>
<dbReference type="STRING" id="27342.A0A0H2S0R1"/>
<dbReference type="Pfam" id="PF00069">
    <property type="entry name" value="Pkinase"/>
    <property type="match status" value="1"/>
</dbReference>